<reference evidence="1" key="1">
    <citation type="submission" date="2021-06" db="EMBL/GenBank/DDBJ databases">
        <authorList>
            <person name="Kallberg Y."/>
            <person name="Tangrot J."/>
            <person name="Rosling A."/>
        </authorList>
    </citation>
    <scope>NUCLEOTIDE SEQUENCE</scope>
    <source>
        <strain evidence="1">MA461A</strain>
    </source>
</reference>
<protein>
    <submittedName>
        <fullName evidence="1">5303_t:CDS:1</fullName>
    </submittedName>
</protein>
<organism evidence="1 2">
    <name type="scientific">Racocetra persica</name>
    <dbReference type="NCBI Taxonomy" id="160502"/>
    <lineage>
        <taxon>Eukaryota</taxon>
        <taxon>Fungi</taxon>
        <taxon>Fungi incertae sedis</taxon>
        <taxon>Mucoromycota</taxon>
        <taxon>Glomeromycotina</taxon>
        <taxon>Glomeromycetes</taxon>
        <taxon>Diversisporales</taxon>
        <taxon>Gigasporaceae</taxon>
        <taxon>Racocetra</taxon>
    </lineage>
</organism>
<keyword evidence="2" id="KW-1185">Reference proteome</keyword>
<feature type="non-terminal residue" evidence="1">
    <location>
        <position position="1"/>
    </location>
</feature>
<dbReference type="Proteomes" id="UP000789920">
    <property type="component" value="Unassembled WGS sequence"/>
</dbReference>
<proteinExistence type="predicted"/>
<evidence type="ECO:0000313" key="1">
    <source>
        <dbReference type="EMBL" id="CAG8780543.1"/>
    </source>
</evidence>
<sequence length="80" mass="9223">QDQSDNNLKQKFNNLYGDFILASSYSSFCFKIQEDDMLVTTPDLLSWDTSELSLQATELPIQSIRNTLIELNQNIYISQN</sequence>
<comment type="caution">
    <text evidence="1">The sequence shown here is derived from an EMBL/GenBank/DDBJ whole genome shotgun (WGS) entry which is preliminary data.</text>
</comment>
<name>A0ACA9R7H7_9GLOM</name>
<accession>A0ACA9R7H7</accession>
<dbReference type="EMBL" id="CAJVQC010044955">
    <property type="protein sequence ID" value="CAG8780543.1"/>
    <property type="molecule type" value="Genomic_DNA"/>
</dbReference>
<gene>
    <name evidence="1" type="ORF">RPERSI_LOCUS17513</name>
</gene>
<feature type="non-terminal residue" evidence="1">
    <location>
        <position position="80"/>
    </location>
</feature>
<evidence type="ECO:0000313" key="2">
    <source>
        <dbReference type="Proteomes" id="UP000789920"/>
    </source>
</evidence>